<name>A0A497XRV4_9SPHI</name>
<protein>
    <recommendedName>
        <fullName evidence="3">Toxin YoeB</fullName>
    </recommendedName>
</protein>
<dbReference type="AlphaFoldDB" id="A0A497XRV4"/>
<comment type="caution">
    <text evidence="1">The sequence shown here is derived from an EMBL/GenBank/DDBJ whole genome shotgun (WGS) entry which is preliminary data.</text>
</comment>
<accession>A0A497XRV4</accession>
<dbReference type="Proteomes" id="UP000273898">
    <property type="component" value="Unassembled WGS sequence"/>
</dbReference>
<evidence type="ECO:0008006" key="3">
    <source>
        <dbReference type="Google" id="ProtNLM"/>
    </source>
</evidence>
<organism evidence="1 2">
    <name type="scientific">Pedobacter alluvionis</name>
    <dbReference type="NCBI Taxonomy" id="475253"/>
    <lineage>
        <taxon>Bacteria</taxon>
        <taxon>Pseudomonadati</taxon>
        <taxon>Bacteroidota</taxon>
        <taxon>Sphingobacteriia</taxon>
        <taxon>Sphingobacteriales</taxon>
        <taxon>Sphingobacteriaceae</taxon>
        <taxon>Pedobacter</taxon>
    </lineage>
</organism>
<reference evidence="1 2" key="1">
    <citation type="submission" date="2018-10" db="EMBL/GenBank/DDBJ databases">
        <title>Genomic Encyclopedia of Archaeal and Bacterial Type Strains, Phase II (KMG-II): from individual species to whole genera.</title>
        <authorList>
            <person name="Goeker M."/>
        </authorList>
    </citation>
    <scope>NUCLEOTIDE SEQUENCE [LARGE SCALE GENOMIC DNA]</scope>
    <source>
        <strain evidence="1 2">DSM 19624</strain>
    </source>
</reference>
<sequence>MERDVIKEDKLHRIIYQVMEAEQIIKIHSLRGHYK</sequence>
<gene>
    <name evidence="1" type="ORF">BCL90_4779</name>
</gene>
<dbReference type="EMBL" id="RCCK01000015">
    <property type="protein sequence ID" value="RLJ71957.1"/>
    <property type="molecule type" value="Genomic_DNA"/>
</dbReference>
<evidence type="ECO:0000313" key="2">
    <source>
        <dbReference type="Proteomes" id="UP000273898"/>
    </source>
</evidence>
<proteinExistence type="predicted"/>
<evidence type="ECO:0000313" key="1">
    <source>
        <dbReference type="EMBL" id="RLJ71957.1"/>
    </source>
</evidence>